<sequence length="178" mass="20160">MNNAKKLRKETPSLKNNLCSGRIVELLELGKHLKCCWCERVLSLENITNETRKGLYSILNVKYNECNIETIVPTDKVHATKSEVKHSDVNTKAVLENERKSLENTRLESMENAAGRPESYENAADPRPEQPLSDTYTETSDQNNNSQSPQYSVDGSRSDANDSMEKLRKTLERSNSPD</sequence>
<gene>
    <name evidence="2" type="ORF">PSYICH_LOCUS11614</name>
</gene>
<dbReference type="EMBL" id="OV651817">
    <property type="protein sequence ID" value="CAH1110613.1"/>
    <property type="molecule type" value="Genomic_DNA"/>
</dbReference>
<dbReference type="OrthoDB" id="7698403at2759"/>
<reference evidence="2" key="1">
    <citation type="submission" date="2022-01" db="EMBL/GenBank/DDBJ databases">
        <authorList>
            <person name="King R."/>
        </authorList>
    </citation>
    <scope>NUCLEOTIDE SEQUENCE</scope>
</reference>
<dbReference type="Proteomes" id="UP001153636">
    <property type="component" value="Chromosome 5"/>
</dbReference>
<feature type="region of interest" description="Disordered" evidence="1">
    <location>
        <begin position="78"/>
        <end position="178"/>
    </location>
</feature>
<organism evidence="2 3">
    <name type="scientific">Psylliodes chrysocephalus</name>
    <dbReference type="NCBI Taxonomy" id="3402493"/>
    <lineage>
        <taxon>Eukaryota</taxon>
        <taxon>Metazoa</taxon>
        <taxon>Ecdysozoa</taxon>
        <taxon>Arthropoda</taxon>
        <taxon>Hexapoda</taxon>
        <taxon>Insecta</taxon>
        <taxon>Pterygota</taxon>
        <taxon>Neoptera</taxon>
        <taxon>Endopterygota</taxon>
        <taxon>Coleoptera</taxon>
        <taxon>Polyphaga</taxon>
        <taxon>Cucujiformia</taxon>
        <taxon>Chrysomeloidea</taxon>
        <taxon>Chrysomelidae</taxon>
        <taxon>Galerucinae</taxon>
        <taxon>Alticini</taxon>
        <taxon>Psylliodes</taxon>
    </lineage>
</organism>
<proteinExistence type="predicted"/>
<accession>A0A9P0GEL2</accession>
<evidence type="ECO:0000313" key="3">
    <source>
        <dbReference type="Proteomes" id="UP001153636"/>
    </source>
</evidence>
<dbReference type="AlphaFoldDB" id="A0A9P0GEL2"/>
<protein>
    <submittedName>
        <fullName evidence="2">Uncharacterized protein</fullName>
    </submittedName>
</protein>
<feature type="compositionally biased region" description="Polar residues" evidence="1">
    <location>
        <begin position="132"/>
        <end position="155"/>
    </location>
</feature>
<feature type="compositionally biased region" description="Basic and acidic residues" evidence="1">
    <location>
        <begin position="78"/>
        <end position="109"/>
    </location>
</feature>
<evidence type="ECO:0000256" key="1">
    <source>
        <dbReference type="SAM" id="MobiDB-lite"/>
    </source>
</evidence>
<keyword evidence="3" id="KW-1185">Reference proteome</keyword>
<name>A0A9P0GEL2_9CUCU</name>
<feature type="compositionally biased region" description="Basic and acidic residues" evidence="1">
    <location>
        <begin position="156"/>
        <end position="172"/>
    </location>
</feature>
<evidence type="ECO:0000313" key="2">
    <source>
        <dbReference type="EMBL" id="CAH1110613.1"/>
    </source>
</evidence>